<feature type="region of interest" description="Disordered" evidence="1">
    <location>
        <begin position="1"/>
        <end position="31"/>
    </location>
</feature>
<comment type="caution">
    <text evidence="2">The sequence shown here is derived from an EMBL/GenBank/DDBJ whole genome shotgun (WGS) entry which is preliminary data.</text>
</comment>
<reference evidence="2" key="1">
    <citation type="submission" date="2021-06" db="EMBL/GenBank/DDBJ databases">
        <title>Comparative genomics, transcriptomics and evolutionary studies reveal genomic signatures of adaptation to plant cell wall in hemibiotrophic fungi.</title>
        <authorList>
            <consortium name="DOE Joint Genome Institute"/>
            <person name="Baroncelli R."/>
            <person name="Diaz J.F."/>
            <person name="Benocci T."/>
            <person name="Peng M."/>
            <person name="Battaglia E."/>
            <person name="Haridas S."/>
            <person name="Andreopoulos W."/>
            <person name="Labutti K."/>
            <person name="Pangilinan J."/>
            <person name="Floch G.L."/>
            <person name="Makela M.R."/>
            <person name="Henrissat B."/>
            <person name="Grigoriev I.V."/>
            <person name="Crouch J.A."/>
            <person name="De Vries R.P."/>
            <person name="Sukno S.A."/>
            <person name="Thon M.R."/>
        </authorList>
    </citation>
    <scope>NUCLEOTIDE SEQUENCE</scope>
    <source>
        <strain evidence="2">CBS 193.32</strain>
    </source>
</reference>
<dbReference type="EMBL" id="JAHMHR010000001">
    <property type="protein sequence ID" value="KAK1701497.1"/>
    <property type="molecule type" value="Genomic_DNA"/>
</dbReference>
<evidence type="ECO:0000313" key="3">
    <source>
        <dbReference type="Proteomes" id="UP001224890"/>
    </source>
</evidence>
<sequence>MLRDQGRPGGDGLQARGVGYVTKRGRRSPKRSFAAVLRTKAMDAKPGARKTMMLDEEEKKSVAYLSSMETERQSSMA</sequence>
<dbReference type="AlphaFoldDB" id="A0AAJ0B1R8"/>
<proteinExistence type="predicted"/>
<keyword evidence="3" id="KW-1185">Reference proteome</keyword>
<organism evidence="2 3">
    <name type="scientific">Colletotrichum godetiae</name>
    <dbReference type="NCBI Taxonomy" id="1209918"/>
    <lineage>
        <taxon>Eukaryota</taxon>
        <taxon>Fungi</taxon>
        <taxon>Dikarya</taxon>
        <taxon>Ascomycota</taxon>
        <taxon>Pezizomycotina</taxon>
        <taxon>Sordariomycetes</taxon>
        <taxon>Hypocreomycetidae</taxon>
        <taxon>Glomerellales</taxon>
        <taxon>Glomerellaceae</taxon>
        <taxon>Colletotrichum</taxon>
        <taxon>Colletotrichum acutatum species complex</taxon>
    </lineage>
</organism>
<dbReference type="Proteomes" id="UP001224890">
    <property type="component" value="Unassembled WGS sequence"/>
</dbReference>
<name>A0AAJ0B1R8_9PEZI</name>
<evidence type="ECO:0000313" key="2">
    <source>
        <dbReference type="EMBL" id="KAK1701497.1"/>
    </source>
</evidence>
<protein>
    <submittedName>
        <fullName evidence="2">Uncharacterized protein</fullName>
    </submittedName>
</protein>
<dbReference type="RefSeq" id="XP_060437252.1">
    <property type="nucleotide sequence ID" value="XM_060566123.1"/>
</dbReference>
<evidence type="ECO:0000256" key="1">
    <source>
        <dbReference type="SAM" id="MobiDB-lite"/>
    </source>
</evidence>
<gene>
    <name evidence="2" type="ORF">BDP55DRAFT_22761</name>
</gene>
<accession>A0AAJ0B1R8</accession>
<dbReference type="GeneID" id="85450649"/>